<dbReference type="InterPro" id="IPR028185">
    <property type="entry name" value="Imm70"/>
</dbReference>
<keyword evidence="1" id="KW-0472">Membrane</keyword>
<organism evidence="2 3">
    <name type="scientific">Desmospora profundinema</name>
    <dbReference type="NCBI Taxonomy" id="1571184"/>
    <lineage>
        <taxon>Bacteria</taxon>
        <taxon>Bacillati</taxon>
        <taxon>Bacillota</taxon>
        <taxon>Bacilli</taxon>
        <taxon>Bacillales</taxon>
        <taxon>Thermoactinomycetaceae</taxon>
        <taxon>Desmospora</taxon>
    </lineage>
</organism>
<name>A0ABU1IK41_9BACL</name>
<dbReference type="GO" id="GO:0003677">
    <property type="term" value="F:DNA binding"/>
    <property type="evidence" value="ECO:0007669"/>
    <property type="project" value="UniProtKB-KW"/>
</dbReference>
<proteinExistence type="predicted"/>
<keyword evidence="1" id="KW-0812">Transmembrane</keyword>
<evidence type="ECO:0000313" key="2">
    <source>
        <dbReference type="EMBL" id="MDR6224185.1"/>
    </source>
</evidence>
<keyword evidence="2" id="KW-0238">DNA-binding</keyword>
<accession>A0ABU1IK41</accession>
<feature type="transmembrane region" description="Helical" evidence="1">
    <location>
        <begin position="12"/>
        <end position="29"/>
    </location>
</feature>
<evidence type="ECO:0000313" key="3">
    <source>
        <dbReference type="Proteomes" id="UP001185012"/>
    </source>
</evidence>
<dbReference type="Proteomes" id="UP001185012">
    <property type="component" value="Unassembled WGS sequence"/>
</dbReference>
<dbReference type="EMBL" id="JAVDQG010000001">
    <property type="protein sequence ID" value="MDR6224185.1"/>
    <property type="molecule type" value="Genomic_DNA"/>
</dbReference>
<sequence>MITILHFKSYIFAYGIGSVPFLTSFFSTIQHHLDPKKERYSLVLNELFMGRLQWQKADAATEEVKEIREELKRFAANQAVSDIENPNKPLPKEVRTEAANLAEAFVNEDNENLFDNLLAALKDGMKYERDIEIVNL</sequence>
<reference evidence="2 3" key="1">
    <citation type="submission" date="2023-07" db="EMBL/GenBank/DDBJ databases">
        <title>Genomic Encyclopedia of Type Strains, Phase IV (KMG-IV): sequencing the most valuable type-strain genomes for metagenomic binning, comparative biology and taxonomic classification.</title>
        <authorList>
            <person name="Goeker M."/>
        </authorList>
    </citation>
    <scope>NUCLEOTIDE SEQUENCE [LARGE SCALE GENOMIC DNA]</scope>
    <source>
        <strain evidence="2 3">DSM 45903</strain>
    </source>
</reference>
<dbReference type="RefSeq" id="WP_309861121.1">
    <property type="nucleotide sequence ID" value="NZ_JAVDQG010000001.1"/>
</dbReference>
<dbReference type="Pfam" id="PF15601">
    <property type="entry name" value="Imm70"/>
    <property type="match status" value="1"/>
</dbReference>
<evidence type="ECO:0000256" key="1">
    <source>
        <dbReference type="SAM" id="Phobius"/>
    </source>
</evidence>
<gene>
    <name evidence="2" type="ORF">JOE21_000173</name>
</gene>
<keyword evidence="1" id="KW-1133">Transmembrane helix</keyword>
<protein>
    <submittedName>
        <fullName evidence="2">DNA-binding protein YbaB</fullName>
    </submittedName>
</protein>
<comment type="caution">
    <text evidence="2">The sequence shown here is derived from an EMBL/GenBank/DDBJ whole genome shotgun (WGS) entry which is preliminary data.</text>
</comment>
<keyword evidence="3" id="KW-1185">Reference proteome</keyword>